<proteinExistence type="predicted"/>
<evidence type="ECO:0000313" key="1">
    <source>
        <dbReference type="EMBL" id="AIF84143.1"/>
    </source>
</evidence>
<keyword evidence="2" id="KW-1185">Reference proteome</keyword>
<name>A0A075MSL1_9ARCH</name>
<dbReference type="HOGENOM" id="CLU_2695533_0_0_2"/>
<dbReference type="AlphaFoldDB" id="A0A075MSL1"/>
<dbReference type="GeneID" id="41597821"/>
<dbReference type="RefSeq" id="WP_148700772.1">
    <property type="nucleotide sequence ID" value="NZ_CP007174.1"/>
</dbReference>
<dbReference type="Proteomes" id="UP000028194">
    <property type="component" value="Chromosome"/>
</dbReference>
<organism evidence="1 2">
    <name type="scientific">Candidatus Nitrososphaera evergladensis SR1</name>
    <dbReference type="NCBI Taxonomy" id="1459636"/>
    <lineage>
        <taxon>Archaea</taxon>
        <taxon>Nitrososphaerota</taxon>
        <taxon>Nitrososphaeria</taxon>
        <taxon>Nitrososphaerales</taxon>
        <taxon>Nitrososphaeraceae</taxon>
        <taxon>Nitrososphaera</taxon>
    </lineage>
</organism>
<dbReference type="STRING" id="1459636.NTE_02087"/>
<accession>A0A075MSL1</accession>
<gene>
    <name evidence="1" type="ORF">NTE_02087</name>
</gene>
<dbReference type="OrthoDB" id="374467at2157"/>
<protein>
    <submittedName>
        <fullName evidence="1">Uncharacterized protein</fullName>
    </submittedName>
</protein>
<reference evidence="1 2" key="1">
    <citation type="journal article" date="2014" name="PLoS ONE">
        <title>Genome Sequence of Candidatus Nitrososphaera evergladensis from Group I.1b Enriched from Everglades Soil Reveals Novel Genomic Features of the Ammonia-Oxidizing Archaea.</title>
        <authorList>
            <person name="Zhalnina K.V."/>
            <person name="Dias R."/>
            <person name="Leonard M.T."/>
            <person name="Dorr de Quadros P."/>
            <person name="Camargo F.A."/>
            <person name="Drew J.C."/>
            <person name="Farmerie W.G."/>
            <person name="Daroub S.H."/>
            <person name="Triplett E.W."/>
        </authorList>
    </citation>
    <scope>NUCLEOTIDE SEQUENCE [LARGE SCALE GENOMIC DNA]</scope>
    <source>
        <strain evidence="1 2">SR1</strain>
    </source>
</reference>
<evidence type="ECO:0000313" key="2">
    <source>
        <dbReference type="Proteomes" id="UP000028194"/>
    </source>
</evidence>
<sequence>MSSDSETMTRILKESMNILGENTYEALKFHMKEKYGIDLAHNPRLENVESALRDLFGPGAEIIMIQIRRRLAA</sequence>
<dbReference type="KEGG" id="nev:NTE_02087"/>
<dbReference type="EMBL" id="CP007174">
    <property type="protein sequence ID" value="AIF84143.1"/>
    <property type="molecule type" value="Genomic_DNA"/>
</dbReference>